<dbReference type="SUPFAM" id="SSF57667">
    <property type="entry name" value="beta-beta-alpha zinc fingers"/>
    <property type="match status" value="1"/>
</dbReference>
<dbReference type="InterPro" id="IPR013087">
    <property type="entry name" value="Znf_C2H2_type"/>
</dbReference>
<dbReference type="AlphaFoldDB" id="A0A182SFR1"/>
<feature type="compositionally biased region" description="Low complexity" evidence="10">
    <location>
        <begin position="47"/>
        <end position="89"/>
    </location>
</feature>
<evidence type="ECO:0000256" key="8">
    <source>
        <dbReference type="ARBA" id="ARBA00023242"/>
    </source>
</evidence>
<dbReference type="PROSITE" id="PS50157">
    <property type="entry name" value="ZINC_FINGER_C2H2_2"/>
    <property type="match status" value="2"/>
</dbReference>
<dbReference type="Pfam" id="PF00096">
    <property type="entry name" value="zf-C2H2"/>
    <property type="match status" value="2"/>
</dbReference>
<keyword evidence="2" id="KW-0479">Metal-binding</keyword>
<feature type="domain" description="C2H2-type" evidence="11">
    <location>
        <begin position="105"/>
        <end position="132"/>
    </location>
</feature>
<evidence type="ECO:0000313" key="13">
    <source>
        <dbReference type="Proteomes" id="UP000075901"/>
    </source>
</evidence>
<reference evidence="12" key="2">
    <citation type="submission" date="2020-05" db="UniProtKB">
        <authorList>
            <consortium name="EnsemblMetazoa"/>
        </authorList>
    </citation>
    <scope>IDENTIFICATION</scope>
    <source>
        <strain evidence="12">maculatus3</strain>
    </source>
</reference>
<dbReference type="EnsemblMetazoa" id="AMAM005893-RA">
    <property type="protein sequence ID" value="AMAM005893-PA"/>
    <property type="gene ID" value="AMAM005893"/>
</dbReference>
<dbReference type="PROSITE" id="PS00028">
    <property type="entry name" value="ZINC_FINGER_C2H2_1"/>
    <property type="match status" value="1"/>
</dbReference>
<evidence type="ECO:0000259" key="11">
    <source>
        <dbReference type="PROSITE" id="PS50157"/>
    </source>
</evidence>
<sequence length="153" mass="16509">MPNHTIDKSPGLQYVNSYPALQQHHHSSALLYANGGGPTTARSHHQSLTSSSSGSSGSPSPPTAVSSANQNTNTVSNNSNTSIISTNQVPNSAPSTVNVTSTGRYVCPYCQMNCSKPSVLEKHIRRHTNERPFKCVLCGIAFKTKSNLYKHRR</sequence>
<name>A0A182SFR1_9DIPT</name>
<dbReference type="GO" id="GO:0030674">
    <property type="term" value="F:protein-macromolecule adaptor activity"/>
    <property type="evidence" value="ECO:0007669"/>
    <property type="project" value="UniProtKB-ARBA"/>
</dbReference>
<reference evidence="13" key="1">
    <citation type="submission" date="2013-09" db="EMBL/GenBank/DDBJ databases">
        <title>The Genome Sequence of Anopheles maculatus species B.</title>
        <authorList>
            <consortium name="The Broad Institute Genomics Platform"/>
            <person name="Neafsey D.E."/>
            <person name="Besansky N."/>
            <person name="Howell P."/>
            <person name="Walton C."/>
            <person name="Young S.K."/>
            <person name="Zeng Q."/>
            <person name="Gargeya S."/>
            <person name="Fitzgerald M."/>
            <person name="Haas B."/>
            <person name="Abouelleil A."/>
            <person name="Allen A.W."/>
            <person name="Alvarado L."/>
            <person name="Arachchi H.M."/>
            <person name="Berlin A.M."/>
            <person name="Chapman S.B."/>
            <person name="Gainer-Dewar J."/>
            <person name="Goldberg J."/>
            <person name="Griggs A."/>
            <person name="Gujja S."/>
            <person name="Hansen M."/>
            <person name="Howarth C."/>
            <person name="Imamovic A."/>
            <person name="Ireland A."/>
            <person name="Larimer J."/>
            <person name="McCowan C."/>
            <person name="Murphy C."/>
            <person name="Pearson M."/>
            <person name="Poon T.W."/>
            <person name="Priest M."/>
            <person name="Roberts A."/>
            <person name="Saif S."/>
            <person name="Shea T."/>
            <person name="Sisk P."/>
            <person name="Sykes S."/>
            <person name="Wortman J."/>
            <person name="Nusbaum C."/>
            <person name="Birren B."/>
        </authorList>
    </citation>
    <scope>NUCLEOTIDE SEQUENCE [LARGE SCALE GENOMIC DNA]</scope>
    <source>
        <strain evidence="13">maculatus3</strain>
    </source>
</reference>
<dbReference type="InterPro" id="IPR051969">
    <property type="entry name" value="Zinc-finger_DNA-bd_regulators"/>
</dbReference>
<keyword evidence="7" id="KW-0804">Transcription</keyword>
<evidence type="ECO:0000256" key="5">
    <source>
        <dbReference type="ARBA" id="ARBA00022833"/>
    </source>
</evidence>
<evidence type="ECO:0000256" key="3">
    <source>
        <dbReference type="ARBA" id="ARBA00022737"/>
    </source>
</evidence>
<keyword evidence="13" id="KW-1185">Reference proteome</keyword>
<dbReference type="GO" id="GO:0008270">
    <property type="term" value="F:zinc ion binding"/>
    <property type="evidence" value="ECO:0007669"/>
    <property type="project" value="UniProtKB-KW"/>
</dbReference>
<evidence type="ECO:0000256" key="2">
    <source>
        <dbReference type="ARBA" id="ARBA00022723"/>
    </source>
</evidence>
<keyword evidence="8" id="KW-0539">Nucleus</keyword>
<dbReference type="Gene3D" id="3.30.160.60">
    <property type="entry name" value="Classic Zinc Finger"/>
    <property type="match status" value="2"/>
</dbReference>
<protein>
    <recommendedName>
        <fullName evidence="11">C2H2-type domain-containing protein</fullName>
    </recommendedName>
</protein>
<feature type="domain" description="C2H2-type" evidence="11">
    <location>
        <begin position="133"/>
        <end position="153"/>
    </location>
</feature>
<dbReference type="GO" id="GO:0000978">
    <property type="term" value="F:RNA polymerase II cis-regulatory region sequence-specific DNA binding"/>
    <property type="evidence" value="ECO:0007669"/>
    <property type="project" value="TreeGrafter"/>
</dbReference>
<evidence type="ECO:0000256" key="10">
    <source>
        <dbReference type="SAM" id="MobiDB-lite"/>
    </source>
</evidence>
<evidence type="ECO:0000256" key="7">
    <source>
        <dbReference type="ARBA" id="ARBA00023163"/>
    </source>
</evidence>
<evidence type="ECO:0000313" key="12">
    <source>
        <dbReference type="EnsemblMetazoa" id="AMAM005893-PA"/>
    </source>
</evidence>
<dbReference type="SMART" id="SM00355">
    <property type="entry name" value="ZnF_C2H2"/>
    <property type="match status" value="2"/>
</dbReference>
<keyword evidence="4 9" id="KW-0863">Zinc-finger</keyword>
<keyword evidence="5" id="KW-0862">Zinc</keyword>
<dbReference type="GO" id="GO:0005634">
    <property type="term" value="C:nucleus"/>
    <property type="evidence" value="ECO:0007669"/>
    <property type="project" value="UniProtKB-SubCell"/>
</dbReference>
<evidence type="ECO:0000256" key="6">
    <source>
        <dbReference type="ARBA" id="ARBA00023015"/>
    </source>
</evidence>
<evidence type="ECO:0000256" key="4">
    <source>
        <dbReference type="ARBA" id="ARBA00022771"/>
    </source>
</evidence>
<dbReference type="PANTHER" id="PTHR45944">
    <property type="entry name" value="SCHNURRI, ISOFORM F"/>
    <property type="match status" value="1"/>
</dbReference>
<organism evidence="12 13">
    <name type="scientific">Anopheles maculatus</name>
    <dbReference type="NCBI Taxonomy" id="74869"/>
    <lineage>
        <taxon>Eukaryota</taxon>
        <taxon>Metazoa</taxon>
        <taxon>Ecdysozoa</taxon>
        <taxon>Arthropoda</taxon>
        <taxon>Hexapoda</taxon>
        <taxon>Insecta</taxon>
        <taxon>Pterygota</taxon>
        <taxon>Neoptera</taxon>
        <taxon>Endopterygota</taxon>
        <taxon>Diptera</taxon>
        <taxon>Nematocera</taxon>
        <taxon>Culicoidea</taxon>
        <taxon>Culicidae</taxon>
        <taxon>Anophelinae</taxon>
        <taxon>Anopheles</taxon>
        <taxon>Anopheles maculatus group</taxon>
    </lineage>
</organism>
<keyword evidence="6" id="KW-0805">Transcription regulation</keyword>
<evidence type="ECO:0000256" key="1">
    <source>
        <dbReference type="ARBA" id="ARBA00004123"/>
    </source>
</evidence>
<dbReference type="PANTHER" id="PTHR45944:SF2">
    <property type="entry name" value="SCHNURRI, ISOFORM F"/>
    <property type="match status" value="1"/>
</dbReference>
<keyword evidence="3" id="KW-0677">Repeat</keyword>
<dbReference type="VEuPathDB" id="VectorBase:AMAM005893"/>
<dbReference type="GO" id="GO:0000981">
    <property type="term" value="F:DNA-binding transcription factor activity, RNA polymerase II-specific"/>
    <property type="evidence" value="ECO:0007669"/>
    <property type="project" value="TreeGrafter"/>
</dbReference>
<accession>A0A182SFR1</accession>
<comment type="subcellular location">
    <subcellularLocation>
        <location evidence="1">Nucleus</location>
    </subcellularLocation>
</comment>
<dbReference type="Proteomes" id="UP000075901">
    <property type="component" value="Unassembled WGS sequence"/>
</dbReference>
<proteinExistence type="predicted"/>
<dbReference type="InterPro" id="IPR036236">
    <property type="entry name" value="Znf_C2H2_sf"/>
</dbReference>
<feature type="region of interest" description="Disordered" evidence="10">
    <location>
        <begin position="30"/>
        <end position="97"/>
    </location>
</feature>
<evidence type="ECO:0000256" key="9">
    <source>
        <dbReference type="PROSITE-ProRule" id="PRU00042"/>
    </source>
</evidence>